<keyword evidence="5 6" id="KW-0482">Metalloprotease</keyword>
<evidence type="ECO:0000256" key="2">
    <source>
        <dbReference type="ARBA" id="ARBA00022723"/>
    </source>
</evidence>
<dbReference type="PANTHER" id="PTHR22726">
    <property type="entry name" value="METALLOENDOPEPTIDASE OMA1"/>
    <property type="match status" value="1"/>
</dbReference>
<evidence type="ECO:0000256" key="3">
    <source>
        <dbReference type="ARBA" id="ARBA00022801"/>
    </source>
</evidence>
<dbReference type="InterPro" id="IPR001915">
    <property type="entry name" value="Peptidase_M48"/>
</dbReference>
<dbReference type="Pfam" id="PF23368">
    <property type="entry name" value="DUF7092"/>
    <property type="match status" value="1"/>
</dbReference>
<dbReference type="InterPro" id="IPR055518">
    <property type="entry name" value="DUF7092"/>
</dbReference>
<dbReference type="GO" id="GO:0016020">
    <property type="term" value="C:membrane"/>
    <property type="evidence" value="ECO:0007669"/>
    <property type="project" value="TreeGrafter"/>
</dbReference>
<name>A0A919EIG8_9GAMM</name>
<evidence type="ECO:0000313" key="10">
    <source>
        <dbReference type="EMBL" id="GHF84421.1"/>
    </source>
</evidence>
<keyword evidence="7" id="KW-0472">Membrane</keyword>
<keyword evidence="7" id="KW-1133">Transmembrane helix</keyword>
<proteinExistence type="inferred from homology"/>
<keyword evidence="7" id="KW-0812">Transmembrane</keyword>
<organism evidence="10 11">
    <name type="scientific">Thalassotalea marina</name>
    <dbReference type="NCBI Taxonomy" id="1673741"/>
    <lineage>
        <taxon>Bacteria</taxon>
        <taxon>Pseudomonadati</taxon>
        <taxon>Pseudomonadota</taxon>
        <taxon>Gammaproteobacteria</taxon>
        <taxon>Alteromonadales</taxon>
        <taxon>Colwelliaceae</taxon>
        <taxon>Thalassotalea</taxon>
    </lineage>
</organism>
<dbReference type="AlphaFoldDB" id="A0A919EIG8"/>
<evidence type="ECO:0000313" key="11">
    <source>
        <dbReference type="Proteomes" id="UP000623842"/>
    </source>
</evidence>
<keyword evidence="2" id="KW-0479">Metal-binding</keyword>
<evidence type="ECO:0000259" key="8">
    <source>
        <dbReference type="Pfam" id="PF01435"/>
    </source>
</evidence>
<evidence type="ECO:0000256" key="4">
    <source>
        <dbReference type="ARBA" id="ARBA00022833"/>
    </source>
</evidence>
<feature type="transmembrane region" description="Helical" evidence="7">
    <location>
        <begin position="91"/>
        <end position="108"/>
    </location>
</feature>
<dbReference type="Gene3D" id="3.30.2010.10">
    <property type="entry name" value="Metalloproteases ('zincins'), catalytic domain"/>
    <property type="match status" value="1"/>
</dbReference>
<dbReference type="GO" id="GO:0046872">
    <property type="term" value="F:metal ion binding"/>
    <property type="evidence" value="ECO:0007669"/>
    <property type="project" value="UniProtKB-KW"/>
</dbReference>
<evidence type="ECO:0000256" key="5">
    <source>
        <dbReference type="ARBA" id="ARBA00023049"/>
    </source>
</evidence>
<dbReference type="CDD" id="cd07332">
    <property type="entry name" value="M48C_Oma1_like"/>
    <property type="match status" value="1"/>
</dbReference>
<dbReference type="EMBL" id="BNCK01000002">
    <property type="protein sequence ID" value="GHF84421.1"/>
    <property type="molecule type" value="Genomic_DNA"/>
</dbReference>
<comment type="caution">
    <text evidence="10">The sequence shown here is derived from an EMBL/GenBank/DDBJ whole genome shotgun (WGS) entry which is preliminary data.</text>
</comment>
<feature type="domain" description="Peptidase M48" evidence="8">
    <location>
        <begin position="153"/>
        <end position="332"/>
    </location>
</feature>
<evidence type="ECO:0000256" key="7">
    <source>
        <dbReference type="SAM" id="Phobius"/>
    </source>
</evidence>
<reference evidence="10" key="2">
    <citation type="submission" date="2020-09" db="EMBL/GenBank/DDBJ databases">
        <authorList>
            <person name="Sun Q."/>
            <person name="Kim S."/>
        </authorList>
    </citation>
    <scope>NUCLEOTIDE SEQUENCE</scope>
    <source>
        <strain evidence="10">KCTC 42731</strain>
    </source>
</reference>
<sequence length="334" mass="37163">MSTFAKFFAAQSSQYQDVTLSVESQQLIVSGEHVNQRVSLDNLVITPPMANLPQEIKLPCGGLLVLPKGSELSQLNSRHGGVIDWLEKNKFACLLALLLVPLCFYGIVAKGIPKLAKEMTPMVPISVKQSIDRQVMYVFDELMLKPSELDENTQQRWQQLWQKSLDQLDLQQNNYQVLFRQSPSMGANAFALPGGTIVVTDELLKLLKNNEDAVMAVVFHEIGHVEHQHGMQLIAESLATTLLMTYVLGDMEGIAELYSGSFTSIVQNQFSQQLEKEADSYAVKQLQAFDIPTSALGDALLAISADHEKLDKLQQYLSSHPSIESRVKFAQQAQ</sequence>
<evidence type="ECO:0000256" key="1">
    <source>
        <dbReference type="ARBA" id="ARBA00022670"/>
    </source>
</evidence>
<dbReference type="Pfam" id="PF01435">
    <property type="entry name" value="Peptidase_M48"/>
    <property type="match status" value="1"/>
</dbReference>
<dbReference type="GO" id="GO:0051603">
    <property type="term" value="P:proteolysis involved in protein catabolic process"/>
    <property type="evidence" value="ECO:0007669"/>
    <property type="project" value="TreeGrafter"/>
</dbReference>
<comment type="cofactor">
    <cofactor evidence="6">
        <name>Zn(2+)</name>
        <dbReference type="ChEBI" id="CHEBI:29105"/>
    </cofactor>
    <text evidence="6">Binds 1 zinc ion per subunit.</text>
</comment>
<reference evidence="10" key="1">
    <citation type="journal article" date="2014" name="Int. J. Syst. Evol. Microbiol.">
        <title>Complete genome sequence of Corynebacterium casei LMG S-19264T (=DSM 44701T), isolated from a smear-ripened cheese.</title>
        <authorList>
            <consortium name="US DOE Joint Genome Institute (JGI-PGF)"/>
            <person name="Walter F."/>
            <person name="Albersmeier A."/>
            <person name="Kalinowski J."/>
            <person name="Ruckert C."/>
        </authorList>
    </citation>
    <scope>NUCLEOTIDE SEQUENCE</scope>
    <source>
        <strain evidence="10">KCTC 42731</strain>
    </source>
</reference>
<accession>A0A919EIG8</accession>
<feature type="domain" description="DUF7092" evidence="9">
    <location>
        <begin position="4"/>
        <end position="76"/>
    </location>
</feature>
<dbReference type="RefSeq" id="WP_189767855.1">
    <property type="nucleotide sequence ID" value="NZ_BNCK01000002.1"/>
</dbReference>
<dbReference type="GO" id="GO:0004222">
    <property type="term" value="F:metalloendopeptidase activity"/>
    <property type="evidence" value="ECO:0007669"/>
    <property type="project" value="InterPro"/>
</dbReference>
<dbReference type="InterPro" id="IPR051156">
    <property type="entry name" value="Mito/Outer_Membr_Metalloprot"/>
</dbReference>
<keyword evidence="4 6" id="KW-0862">Zinc</keyword>
<comment type="similarity">
    <text evidence="6">Belongs to the peptidase M48 family.</text>
</comment>
<keyword evidence="3 6" id="KW-0378">Hydrolase</keyword>
<evidence type="ECO:0000256" key="6">
    <source>
        <dbReference type="RuleBase" id="RU003983"/>
    </source>
</evidence>
<dbReference type="PANTHER" id="PTHR22726:SF1">
    <property type="entry name" value="METALLOENDOPEPTIDASE OMA1, MITOCHONDRIAL"/>
    <property type="match status" value="1"/>
</dbReference>
<gene>
    <name evidence="10" type="ORF">GCM10017161_09800</name>
</gene>
<evidence type="ECO:0000259" key="9">
    <source>
        <dbReference type="Pfam" id="PF23368"/>
    </source>
</evidence>
<dbReference type="Proteomes" id="UP000623842">
    <property type="component" value="Unassembled WGS sequence"/>
</dbReference>
<keyword evidence="1 6" id="KW-0645">Protease</keyword>
<protein>
    <submittedName>
        <fullName evidence="10">Peptidase M48</fullName>
    </submittedName>
</protein>
<keyword evidence="11" id="KW-1185">Reference proteome</keyword>